<proteinExistence type="predicted"/>
<dbReference type="AlphaFoldDB" id="A0A0V1BMV7"/>
<reference evidence="1 2" key="1">
    <citation type="submission" date="2015-01" db="EMBL/GenBank/DDBJ databases">
        <title>Evolution of Trichinella species and genotypes.</title>
        <authorList>
            <person name="Korhonen P.K."/>
            <person name="Edoardo P."/>
            <person name="Giuseppe L.R."/>
            <person name="Gasser R.B."/>
        </authorList>
    </citation>
    <scope>NUCLEOTIDE SEQUENCE [LARGE SCALE GENOMIC DNA]</scope>
    <source>
        <strain evidence="1">ISS3</strain>
    </source>
</reference>
<protein>
    <submittedName>
        <fullName evidence="1">Uncharacterized protein</fullName>
    </submittedName>
</protein>
<dbReference type="OrthoDB" id="284399at2759"/>
<dbReference type="EMBL" id="JYDH01000028">
    <property type="protein sequence ID" value="KRY38143.1"/>
    <property type="molecule type" value="Genomic_DNA"/>
</dbReference>
<keyword evidence="2" id="KW-1185">Reference proteome</keyword>
<organism evidence="1 2">
    <name type="scientific">Trichinella spiralis</name>
    <name type="common">Trichina worm</name>
    <dbReference type="NCBI Taxonomy" id="6334"/>
    <lineage>
        <taxon>Eukaryota</taxon>
        <taxon>Metazoa</taxon>
        <taxon>Ecdysozoa</taxon>
        <taxon>Nematoda</taxon>
        <taxon>Enoplea</taxon>
        <taxon>Dorylaimia</taxon>
        <taxon>Trichinellida</taxon>
        <taxon>Trichinellidae</taxon>
        <taxon>Trichinella</taxon>
    </lineage>
</organism>
<comment type="caution">
    <text evidence="1">The sequence shown here is derived from an EMBL/GenBank/DDBJ whole genome shotgun (WGS) entry which is preliminary data.</text>
</comment>
<evidence type="ECO:0000313" key="1">
    <source>
        <dbReference type="EMBL" id="KRY38143.1"/>
    </source>
</evidence>
<dbReference type="Proteomes" id="UP000054776">
    <property type="component" value="Unassembled WGS sequence"/>
</dbReference>
<name>A0A0V1BMV7_TRISP</name>
<sequence>MNFTVFNRCSVAVRIPMIRFGRHRKAAVDSKAESTKTGGSDKILSANLLLRKDATSHTSGSKFGNFQRLKLTQEEIDIINNGGRL</sequence>
<accession>A0A0V1BMV7</accession>
<gene>
    <name evidence="1" type="ORF">T01_16292</name>
</gene>
<dbReference type="InParanoid" id="A0A0V1BMV7"/>
<evidence type="ECO:0000313" key="2">
    <source>
        <dbReference type="Proteomes" id="UP000054776"/>
    </source>
</evidence>